<gene>
    <name evidence="1" type="ORF">AWB69_08541</name>
</gene>
<evidence type="ECO:0000313" key="1">
    <source>
        <dbReference type="EMBL" id="SAL71069.1"/>
    </source>
</evidence>
<protein>
    <submittedName>
        <fullName evidence="1">Uncharacterized protein</fullName>
    </submittedName>
</protein>
<evidence type="ECO:0000313" key="2">
    <source>
        <dbReference type="Proteomes" id="UP000054683"/>
    </source>
</evidence>
<sequence length="35" mass="3755">MCTRSCGAKPHGTTINTVILGAISLGIGKLERHRY</sequence>
<reference evidence="1 2" key="1">
    <citation type="submission" date="2016-01" db="EMBL/GenBank/DDBJ databases">
        <authorList>
            <person name="Oliw E.H."/>
        </authorList>
    </citation>
    <scope>NUCLEOTIDE SEQUENCE [LARGE SCALE GENOMIC DNA]</scope>
    <source>
        <strain evidence="1">LMG 27134</strain>
    </source>
</reference>
<dbReference type="AlphaFoldDB" id="A0A158JRK9"/>
<dbReference type="Proteomes" id="UP000054683">
    <property type="component" value="Unassembled WGS sequence"/>
</dbReference>
<accession>A0A158JRK9</accession>
<name>A0A158JRK9_9BURK</name>
<dbReference type="EMBL" id="FCOK02000109">
    <property type="protein sequence ID" value="SAL71069.1"/>
    <property type="molecule type" value="Genomic_DNA"/>
</dbReference>
<organism evidence="1 2">
    <name type="scientific">Caballeronia udeis</name>
    <dbReference type="NCBI Taxonomy" id="1232866"/>
    <lineage>
        <taxon>Bacteria</taxon>
        <taxon>Pseudomonadati</taxon>
        <taxon>Pseudomonadota</taxon>
        <taxon>Betaproteobacteria</taxon>
        <taxon>Burkholderiales</taxon>
        <taxon>Burkholderiaceae</taxon>
        <taxon>Caballeronia</taxon>
    </lineage>
</organism>
<proteinExistence type="predicted"/>